<keyword evidence="2" id="KW-0624">Polysaccharide degradation</keyword>
<feature type="signal peptide" evidence="10">
    <location>
        <begin position="1"/>
        <end position="18"/>
    </location>
</feature>
<feature type="site" description="Important for catalytic activity, responsible for pKa modulation of the active site Glu and correct orientation of both the proton donor and substrate" evidence="8">
    <location>
        <position position="157"/>
    </location>
</feature>
<sequence length="449" mass="49134" precursor="true">MQRVLSLLLAAGSLLNLAAHSRADYPIASHRYLADPSTLVTGNRVYVYCSNDDESPLEGSYNIPSVVCVSSSDLKNWTDHGEVFRAEDRTTWAKKTWAPAAIERDGKFYLYFGNGGANIGVAVADHPAGPFTDPLGKPLITHQTPGVPPAKNMWLFDPGVFIDDDGQAYIYFGGNGDDNVRVARLNPDMTSLDGEVMKRSAPNFFEAAWVFKHGGRYYFSYSTTPRAQMRIDYLTGDSPLGPFEYAGVVGAQPPLNNNNNHAAQFKLKDRWLHVYHNRVVATQAKIPTGFRRNIAVEEMRFGPDGAIEEVEYTEDGVEQLGAHDPYARTEGETFRSQHGVETEPSGERNMALTDLQNGDWVKIAGVDFGAGAARFNARVASKAGCRVELRAGGPEGKLLGTLTVEPGAADDWRDASCEVGGATGVQDLVLRFVGKGEQLGKLDYWSFQK</sequence>
<dbReference type="CDD" id="cd09003">
    <property type="entry name" value="GH43_XynD-like"/>
    <property type="match status" value="1"/>
</dbReference>
<dbReference type="InterPro" id="IPR006710">
    <property type="entry name" value="Glyco_hydro_43"/>
</dbReference>
<evidence type="ECO:0000313" key="12">
    <source>
        <dbReference type="EMBL" id="TWT35120.1"/>
    </source>
</evidence>
<dbReference type="InterPro" id="IPR006584">
    <property type="entry name" value="Cellulose-bd_IV"/>
</dbReference>
<organism evidence="12 13">
    <name type="scientific">Posidoniimonas corsicana</name>
    <dbReference type="NCBI Taxonomy" id="1938618"/>
    <lineage>
        <taxon>Bacteria</taxon>
        <taxon>Pseudomonadati</taxon>
        <taxon>Planctomycetota</taxon>
        <taxon>Planctomycetia</taxon>
        <taxon>Pirellulales</taxon>
        <taxon>Lacipirellulaceae</taxon>
        <taxon>Posidoniimonas</taxon>
    </lineage>
</organism>
<dbReference type="Pfam" id="PF03422">
    <property type="entry name" value="CBM_6"/>
    <property type="match status" value="1"/>
</dbReference>
<dbReference type="InterPro" id="IPR052176">
    <property type="entry name" value="Glycosyl_Hydrlase_43_Enz"/>
</dbReference>
<dbReference type="Gene3D" id="2.115.10.20">
    <property type="entry name" value="Glycosyl hydrolase domain, family 43"/>
    <property type="match status" value="1"/>
</dbReference>
<feature type="active site" description="Proton acceptor" evidence="7">
    <location>
        <position position="35"/>
    </location>
</feature>
<dbReference type="GO" id="GO:0030246">
    <property type="term" value="F:carbohydrate binding"/>
    <property type="evidence" value="ECO:0007669"/>
    <property type="project" value="InterPro"/>
</dbReference>
<evidence type="ECO:0000256" key="7">
    <source>
        <dbReference type="PIRSR" id="PIRSR606710-1"/>
    </source>
</evidence>
<feature type="active site" description="Proton donor" evidence="7">
    <location>
        <position position="206"/>
    </location>
</feature>
<keyword evidence="13" id="KW-1185">Reference proteome</keyword>
<comment type="caution">
    <text evidence="12">The sequence shown here is derived from an EMBL/GenBank/DDBJ whole genome shotgun (WGS) entry which is preliminary data.</text>
</comment>
<dbReference type="Proteomes" id="UP000316714">
    <property type="component" value="Unassembled WGS sequence"/>
</dbReference>
<dbReference type="SMART" id="SM00606">
    <property type="entry name" value="CBD_IV"/>
    <property type="match status" value="1"/>
</dbReference>
<dbReference type="EMBL" id="SIHJ01000001">
    <property type="protein sequence ID" value="TWT35120.1"/>
    <property type="molecule type" value="Genomic_DNA"/>
</dbReference>
<comment type="similarity">
    <text evidence="1 9">Belongs to the glycosyl hydrolase 43 family.</text>
</comment>
<dbReference type="OrthoDB" id="9801455at2"/>
<dbReference type="PANTHER" id="PTHR43772:SF2">
    <property type="entry name" value="PUTATIVE (AFU_ORTHOLOGUE AFUA_2G04480)-RELATED"/>
    <property type="match status" value="1"/>
</dbReference>
<dbReference type="SUPFAM" id="SSF75005">
    <property type="entry name" value="Arabinanase/levansucrase/invertase"/>
    <property type="match status" value="1"/>
</dbReference>
<evidence type="ECO:0000256" key="10">
    <source>
        <dbReference type="SAM" id="SignalP"/>
    </source>
</evidence>
<dbReference type="InterPro" id="IPR005084">
    <property type="entry name" value="CBM6"/>
</dbReference>
<gene>
    <name evidence="12" type="primary">xynD_1</name>
    <name evidence="12" type="ORF">KOR34_00070</name>
</gene>
<evidence type="ECO:0000256" key="3">
    <source>
        <dbReference type="ARBA" id="ARBA00022729"/>
    </source>
</evidence>
<keyword evidence="6 9" id="KW-0326">Glycosidase</keyword>
<proteinExistence type="inferred from homology"/>
<keyword evidence="5" id="KW-0119">Carbohydrate metabolism</keyword>
<keyword evidence="3 10" id="KW-0732">Signal</keyword>
<dbReference type="PANTHER" id="PTHR43772">
    <property type="entry name" value="ENDO-1,4-BETA-XYLANASE"/>
    <property type="match status" value="1"/>
</dbReference>
<dbReference type="GO" id="GO:0046556">
    <property type="term" value="F:alpha-L-arabinofuranosidase activity"/>
    <property type="evidence" value="ECO:0007669"/>
    <property type="project" value="UniProtKB-EC"/>
</dbReference>
<feature type="chain" id="PRO_5022892492" evidence="10">
    <location>
        <begin position="19"/>
        <end position="449"/>
    </location>
</feature>
<dbReference type="RefSeq" id="WP_146561046.1">
    <property type="nucleotide sequence ID" value="NZ_SIHJ01000001.1"/>
</dbReference>
<dbReference type="EC" id="3.2.1.55" evidence="12"/>
<feature type="domain" description="CBM6" evidence="11">
    <location>
        <begin position="327"/>
        <end position="448"/>
    </location>
</feature>
<dbReference type="Pfam" id="PF04616">
    <property type="entry name" value="Glyco_hydro_43"/>
    <property type="match status" value="1"/>
</dbReference>
<evidence type="ECO:0000256" key="9">
    <source>
        <dbReference type="RuleBase" id="RU361187"/>
    </source>
</evidence>
<dbReference type="Gene3D" id="2.60.120.260">
    <property type="entry name" value="Galactose-binding domain-like"/>
    <property type="match status" value="1"/>
</dbReference>
<accession>A0A5C5VAT9</accession>
<evidence type="ECO:0000259" key="11">
    <source>
        <dbReference type="PROSITE" id="PS51175"/>
    </source>
</evidence>
<dbReference type="PROSITE" id="PS51175">
    <property type="entry name" value="CBM6"/>
    <property type="match status" value="1"/>
</dbReference>
<dbReference type="InterPro" id="IPR023296">
    <property type="entry name" value="Glyco_hydro_beta-prop_sf"/>
</dbReference>
<dbReference type="SUPFAM" id="SSF49785">
    <property type="entry name" value="Galactose-binding domain-like"/>
    <property type="match status" value="1"/>
</dbReference>
<dbReference type="GO" id="GO:0045493">
    <property type="term" value="P:xylan catabolic process"/>
    <property type="evidence" value="ECO:0007669"/>
    <property type="project" value="UniProtKB-KW"/>
</dbReference>
<evidence type="ECO:0000256" key="4">
    <source>
        <dbReference type="ARBA" id="ARBA00022801"/>
    </source>
</evidence>
<name>A0A5C5VAT9_9BACT</name>
<evidence type="ECO:0000256" key="5">
    <source>
        <dbReference type="ARBA" id="ARBA00023277"/>
    </source>
</evidence>
<protein>
    <submittedName>
        <fullName evidence="12">Arabinoxylan arabinofuranohydrolase</fullName>
        <ecNumber evidence="12">3.2.1.55</ecNumber>
    </submittedName>
</protein>
<keyword evidence="4 9" id="KW-0378">Hydrolase</keyword>
<evidence type="ECO:0000256" key="6">
    <source>
        <dbReference type="ARBA" id="ARBA00023295"/>
    </source>
</evidence>
<evidence type="ECO:0000256" key="1">
    <source>
        <dbReference type="ARBA" id="ARBA00009865"/>
    </source>
</evidence>
<dbReference type="AlphaFoldDB" id="A0A5C5VAT9"/>
<evidence type="ECO:0000313" key="13">
    <source>
        <dbReference type="Proteomes" id="UP000316714"/>
    </source>
</evidence>
<evidence type="ECO:0000256" key="8">
    <source>
        <dbReference type="PIRSR" id="PIRSR606710-2"/>
    </source>
</evidence>
<dbReference type="InterPro" id="IPR008979">
    <property type="entry name" value="Galactose-bd-like_sf"/>
</dbReference>
<reference evidence="12 13" key="1">
    <citation type="submission" date="2019-02" db="EMBL/GenBank/DDBJ databases">
        <title>Deep-cultivation of Planctomycetes and their phenomic and genomic characterization uncovers novel biology.</title>
        <authorList>
            <person name="Wiegand S."/>
            <person name="Jogler M."/>
            <person name="Boedeker C."/>
            <person name="Pinto D."/>
            <person name="Vollmers J."/>
            <person name="Rivas-Marin E."/>
            <person name="Kohn T."/>
            <person name="Peeters S.H."/>
            <person name="Heuer A."/>
            <person name="Rast P."/>
            <person name="Oberbeckmann S."/>
            <person name="Bunk B."/>
            <person name="Jeske O."/>
            <person name="Meyerdierks A."/>
            <person name="Storesund J.E."/>
            <person name="Kallscheuer N."/>
            <person name="Luecker S."/>
            <person name="Lage O.M."/>
            <person name="Pohl T."/>
            <person name="Merkel B.J."/>
            <person name="Hornburger P."/>
            <person name="Mueller R.-W."/>
            <person name="Bruemmer F."/>
            <person name="Labrenz M."/>
            <person name="Spormann A.M."/>
            <person name="Op Den Camp H."/>
            <person name="Overmann J."/>
            <person name="Amann R."/>
            <person name="Jetten M.S.M."/>
            <person name="Mascher T."/>
            <person name="Medema M.H."/>
            <person name="Devos D.P."/>
            <person name="Kaster A.-K."/>
            <person name="Ovreas L."/>
            <person name="Rohde M."/>
            <person name="Galperin M.Y."/>
            <person name="Jogler C."/>
        </authorList>
    </citation>
    <scope>NUCLEOTIDE SEQUENCE [LARGE SCALE GENOMIC DNA]</scope>
    <source>
        <strain evidence="12 13">KOR34</strain>
    </source>
</reference>
<evidence type="ECO:0000256" key="2">
    <source>
        <dbReference type="ARBA" id="ARBA00022651"/>
    </source>
</evidence>
<dbReference type="CDD" id="cd04084">
    <property type="entry name" value="CBM6_xylanase-like"/>
    <property type="match status" value="1"/>
</dbReference>
<keyword evidence="2" id="KW-0858">Xylan degradation</keyword>